<dbReference type="Proteomes" id="UP000533429">
    <property type="component" value="Unassembled WGS sequence"/>
</dbReference>
<accession>A0A850QX46</accession>
<reference evidence="2 3" key="1">
    <citation type="submission" date="2020-06" db="EMBL/GenBank/DDBJ databases">
        <title>Photobacterium damselae subsp. damselae comparative genomics.</title>
        <authorList>
            <person name="Osorio C.R."/>
        </authorList>
    </citation>
    <scope>NUCLEOTIDE SEQUENCE [LARGE SCALE GENOMIC DNA]</scope>
    <source>
        <strain evidence="2 3">TW250/03</strain>
    </source>
</reference>
<evidence type="ECO:0000313" key="3">
    <source>
        <dbReference type="Proteomes" id="UP000533429"/>
    </source>
</evidence>
<protein>
    <submittedName>
        <fullName evidence="2">Uncharacterized protein</fullName>
    </submittedName>
</protein>
<sequence>MYSKNYILSISPSNGNDSILDFNRFRYHYLPSTRKILNTDDCEYINRDILINELVKSFKNSDKSDSTLLTLYNTLIRHFKYSDEKDIQPLTKKSIYSQINDTLIRYKSGTIKSSIYINLIANLSSIFELLDQPAYWLKEIPKICKNDTEPYESYSKEELKLILPPLRSLFSQLSAQFLSNPRKHIKAYKNNSTMTFKWNGKTHKIYGSVSKLMASATFLLSYYTWSNTSVIFNLKQPKNVSFNMGRNWYIMPAFKRRAFKTITVEITEHQSLEIPKYSISFFNTLLKVSKIIDNSDDALLFQRVIANERSRVTSAMLSSFNMFMAKTLNLRGYNQEIIPYQISRFRETGAQTFMIKEDTIKTSILLDNQPNTIKKHYSKGNKLENRAMMQDSTSTLEIQSRLKTNVNQAIEKRKEELNVNILTLEEKLSNLSKNINGTYCKDPFGKESESFTKKAVSHNLLSKGEKLACANILQCFSCHNQVIVQSEYDIWCLLSFKENIEESISYHLNNHHFEKNFSSTLDKIKNIIYKIDKNILRKAERRLQTHGRHPLWNTNSTILGLSI</sequence>
<evidence type="ECO:0000313" key="2">
    <source>
        <dbReference type="EMBL" id="NVP02663.1"/>
    </source>
</evidence>
<organism evidence="2 3">
    <name type="scientific">Photobacterium damselae subsp. damselae</name>
    <name type="common">Listonella damsela</name>
    <dbReference type="NCBI Taxonomy" id="85581"/>
    <lineage>
        <taxon>Bacteria</taxon>
        <taxon>Pseudomonadati</taxon>
        <taxon>Pseudomonadota</taxon>
        <taxon>Gammaproteobacteria</taxon>
        <taxon>Vibrionales</taxon>
        <taxon>Vibrionaceae</taxon>
        <taxon>Photobacterium</taxon>
    </lineage>
</organism>
<proteinExistence type="predicted"/>
<evidence type="ECO:0000256" key="1">
    <source>
        <dbReference type="SAM" id="Coils"/>
    </source>
</evidence>
<comment type="caution">
    <text evidence="2">The sequence shown here is derived from an EMBL/GenBank/DDBJ whole genome shotgun (WGS) entry which is preliminary data.</text>
</comment>
<feature type="coiled-coil region" evidence="1">
    <location>
        <begin position="407"/>
        <end position="434"/>
    </location>
</feature>
<gene>
    <name evidence="2" type="ORF">HWA77_20845</name>
</gene>
<keyword evidence="1" id="KW-0175">Coiled coil</keyword>
<name>A0A850QX46_PHODD</name>
<dbReference type="AlphaFoldDB" id="A0A850QX46"/>
<dbReference type="EMBL" id="JABXOR010001338">
    <property type="protein sequence ID" value="NVP02663.1"/>
    <property type="molecule type" value="Genomic_DNA"/>
</dbReference>